<keyword evidence="4 6" id="KW-0493">Microtubule</keyword>
<sequence>LFFMCRFELLGSGLLYWRRQKSRQNRDLPYRLVMLHEILLSLSGQQSSLFSFQTEEDAVSEESFPLLSPPEKALLSSLSRLSRLHAELRSHTTVISSSHPSVICRAVSTAIHGHHLGAFQKKILEVEKGILVEDSGYVGGYGIVPLATIVGEFSPWTRRLEWLWDVIRFIQPVNKKGGSQSCTGARLIDHLRGETQTGYVDLEEIALHLVSAAETAWMRQLSTWLLYGNLPILGKDDFFIQKDNTSETDRTSSATEFVIHTDLLPQFVLPHSASSILFIGKTLNLIRAKRGPSAENTSYGLLTSPVTLHGEHINYLASLKSPISVSRLSNAIDSIRLSLSQSTLSKLLPLPKILETLSLLHDFLLLRRGEFATALVSHADARLRERQQRSEAMASRNIVSGGLDGLAIKEGDVAATLTNTWAELYSLQNEEDPADDELDLARDLLRLSTNTKGYGQIPASQSDGAGAGAELMAETSDVPFDDLLFPAPTSLLVQARPPLDLFLSTSDISVYSKVHSYLLGIRRAQIRLGDLWKHTPIRRCYPSPWGPPRSNGAFGQSRLRMGRQRDNARISQMRPIWATSSASLFVVSEIGSFFQGEVVNESWQHFREWIEAGTVVDTASLSGSRPGTAASGKGKPLDNSAVSGDKPYEYGIDSPSRRRHDPETLTTAHRQYLFALVQSLFLTDPPFTRALRDLLSKVDHFIAFVIRLEAIQRNMDLETDEGVVDALVDYASEEREVWQALRSAREDVEAGIKEVVARLRDIDDSRAEEGRKMFDLAKNNAHRNWSLAQANGSPYVPRKAAGVDRLLMKLDFGTATGN</sequence>
<reference evidence="10 11" key="1">
    <citation type="submission" date="2015-02" db="EMBL/GenBank/DDBJ databases">
        <title>Draft Genome Sequences of Two Closely-Related Aflatoxigenic Aspergillus Species Obtained from the Cote d'Ivoire.</title>
        <authorList>
            <person name="Moore G.G."/>
            <person name="Beltz S.B."/>
            <person name="Mack B.M."/>
        </authorList>
    </citation>
    <scope>NUCLEOTIDE SEQUENCE [LARGE SCALE GENOMIC DNA]</scope>
    <source>
        <strain evidence="10 11">SRRC1432</strain>
    </source>
</reference>
<evidence type="ECO:0000256" key="6">
    <source>
        <dbReference type="RuleBase" id="RU363050"/>
    </source>
</evidence>
<evidence type="ECO:0000256" key="2">
    <source>
        <dbReference type="ARBA" id="ARBA00010337"/>
    </source>
</evidence>
<dbReference type="GO" id="GO:0051321">
    <property type="term" value="P:meiotic cell cycle"/>
    <property type="evidence" value="ECO:0007669"/>
    <property type="project" value="TreeGrafter"/>
</dbReference>
<comment type="caution">
    <text evidence="10">The sequence shown here is derived from an EMBL/GenBank/DDBJ whole genome shotgun (WGS) entry which is preliminary data.</text>
</comment>
<dbReference type="InterPro" id="IPR041470">
    <property type="entry name" value="GCP_N"/>
</dbReference>
<evidence type="ECO:0000259" key="9">
    <source>
        <dbReference type="Pfam" id="PF17681"/>
    </source>
</evidence>
<dbReference type="Proteomes" id="UP000034947">
    <property type="component" value="Unassembled WGS sequence"/>
</dbReference>
<name>A0A0F8UUR8_9EURO</name>
<dbReference type="PANTHER" id="PTHR19302">
    <property type="entry name" value="GAMMA TUBULIN COMPLEX PROTEIN"/>
    <property type="match status" value="1"/>
</dbReference>
<dbReference type="GO" id="GO:0051225">
    <property type="term" value="P:spindle assembly"/>
    <property type="evidence" value="ECO:0007669"/>
    <property type="project" value="TreeGrafter"/>
</dbReference>
<dbReference type="Pfam" id="PF17681">
    <property type="entry name" value="GCP_N_terminal"/>
    <property type="match status" value="1"/>
</dbReference>
<dbReference type="GO" id="GO:0031122">
    <property type="term" value="P:cytoplasmic microtubule organization"/>
    <property type="evidence" value="ECO:0007669"/>
    <property type="project" value="TreeGrafter"/>
</dbReference>
<dbReference type="GO" id="GO:0000922">
    <property type="term" value="C:spindle pole"/>
    <property type="evidence" value="ECO:0007669"/>
    <property type="project" value="InterPro"/>
</dbReference>
<dbReference type="GO" id="GO:0005874">
    <property type="term" value="C:microtubule"/>
    <property type="evidence" value="ECO:0007669"/>
    <property type="project" value="UniProtKB-KW"/>
</dbReference>
<evidence type="ECO:0000256" key="3">
    <source>
        <dbReference type="ARBA" id="ARBA00022490"/>
    </source>
</evidence>
<organism evidence="10 11">
    <name type="scientific">Aspergillus ochraceoroseus</name>
    <dbReference type="NCBI Taxonomy" id="138278"/>
    <lineage>
        <taxon>Eukaryota</taxon>
        <taxon>Fungi</taxon>
        <taxon>Dikarya</taxon>
        <taxon>Ascomycota</taxon>
        <taxon>Pezizomycotina</taxon>
        <taxon>Eurotiomycetes</taxon>
        <taxon>Eurotiomycetidae</taxon>
        <taxon>Eurotiales</taxon>
        <taxon>Aspergillaceae</taxon>
        <taxon>Aspergillus</taxon>
        <taxon>Aspergillus subgen. Nidulantes</taxon>
    </lineage>
</organism>
<evidence type="ECO:0000313" key="11">
    <source>
        <dbReference type="Proteomes" id="UP000034947"/>
    </source>
</evidence>
<protein>
    <recommendedName>
        <fullName evidence="6">Spindle pole body component</fullName>
    </recommendedName>
</protein>
<evidence type="ECO:0000313" key="10">
    <source>
        <dbReference type="EMBL" id="KKK23208.1"/>
    </source>
</evidence>
<evidence type="ECO:0000259" key="8">
    <source>
        <dbReference type="Pfam" id="PF04130"/>
    </source>
</evidence>
<accession>A0A0F8UUR8</accession>
<comment type="subcellular location">
    <subcellularLocation>
        <location evidence="1 6">Cytoplasm</location>
        <location evidence="1 6">Cytoskeleton</location>
        <location evidence="1 6">Microtubule organizing center</location>
    </subcellularLocation>
</comment>
<keyword evidence="3 6" id="KW-0963">Cytoplasm</keyword>
<dbReference type="Gene3D" id="1.20.120.1900">
    <property type="entry name" value="Gamma-tubulin complex, C-terminal domain"/>
    <property type="match status" value="1"/>
</dbReference>
<dbReference type="GO" id="GO:0007020">
    <property type="term" value="P:microtubule nucleation"/>
    <property type="evidence" value="ECO:0007669"/>
    <property type="project" value="InterPro"/>
</dbReference>
<gene>
    <name evidence="10" type="ORF">AOCH_001882</name>
</gene>
<dbReference type="GO" id="GO:0043015">
    <property type="term" value="F:gamma-tubulin binding"/>
    <property type="evidence" value="ECO:0007669"/>
    <property type="project" value="InterPro"/>
</dbReference>
<dbReference type="InterPro" id="IPR007259">
    <property type="entry name" value="GCP"/>
</dbReference>
<feature type="non-terminal residue" evidence="10">
    <location>
        <position position="1"/>
    </location>
</feature>
<evidence type="ECO:0000256" key="5">
    <source>
        <dbReference type="ARBA" id="ARBA00023212"/>
    </source>
</evidence>
<dbReference type="OrthoDB" id="78652at2759"/>
<feature type="domain" description="Gamma tubulin complex component C-terminal" evidence="8">
    <location>
        <begin position="354"/>
        <end position="812"/>
    </location>
</feature>
<keyword evidence="11" id="KW-1185">Reference proteome</keyword>
<dbReference type="GO" id="GO:0000930">
    <property type="term" value="C:gamma-tubulin complex"/>
    <property type="evidence" value="ECO:0007669"/>
    <property type="project" value="TreeGrafter"/>
</dbReference>
<dbReference type="InterPro" id="IPR040457">
    <property type="entry name" value="GCP_C"/>
</dbReference>
<dbReference type="GO" id="GO:0000278">
    <property type="term" value="P:mitotic cell cycle"/>
    <property type="evidence" value="ECO:0007669"/>
    <property type="project" value="TreeGrafter"/>
</dbReference>
<evidence type="ECO:0000256" key="1">
    <source>
        <dbReference type="ARBA" id="ARBA00004267"/>
    </source>
</evidence>
<dbReference type="Pfam" id="PF04130">
    <property type="entry name" value="GCP_C_terminal"/>
    <property type="match status" value="1"/>
</dbReference>
<dbReference type="PANTHER" id="PTHR19302:SF27">
    <property type="entry name" value="GAMMA-TUBULIN COMPLEX COMPONENT 4"/>
    <property type="match status" value="1"/>
</dbReference>
<dbReference type="GO" id="GO:0044732">
    <property type="term" value="C:mitotic spindle pole body"/>
    <property type="evidence" value="ECO:0007669"/>
    <property type="project" value="TreeGrafter"/>
</dbReference>
<dbReference type="VEuPathDB" id="FungiDB:P175DRAFT_0471391"/>
<dbReference type="GO" id="GO:0051011">
    <property type="term" value="F:microtubule minus-end binding"/>
    <property type="evidence" value="ECO:0007669"/>
    <property type="project" value="TreeGrafter"/>
</dbReference>
<comment type="similarity">
    <text evidence="2 6">Belongs to the TUBGCP family.</text>
</comment>
<dbReference type="EMBL" id="JYKN01000753">
    <property type="protein sequence ID" value="KKK23208.1"/>
    <property type="molecule type" value="Genomic_DNA"/>
</dbReference>
<proteinExistence type="inferred from homology"/>
<feature type="region of interest" description="Disordered" evidence="7">
    <location>
        <begin position="621"/>
        <end position="661"/>
    </location>
</feature>
<feature type="domain" description="Gamma tubulin complex component protein N-terminal" evidence="9">
    <location>
        <begin position="35"/>
        <end position="345"/>
    </location>
</feature>
<evidence type="ECO:0000256" key="4">
    <source>
        <dbReference type="ARBA" id="ARBA00022701"/>
    </source>
</evidence>
<keyword evidence="5 6" id="KW-0206">Cytoskeleton</keyword>
<dbReference type="InterPro" id="IPR042241">
    <property type="entry name" value="GCP_C_sf"/>
</dbReference>
<evidence type="ECO:0000256" key="7">
    <source>
        <dbReference type="SAM" id="MobiDB-lite"/>
    </source>
</evidence>
<dbReference type="AlphaFoldDB" id="A0A0F8UUR8"/>